<evidence type="ECO:0000313" key="4">
    <source>
        <dbReference type="Proteomes" id="UP000800981"/>
    </source>
</evidence>
<proteinExistence type="predicted"/>
<reference evidence="3 4" key="1">
    <citation type="submission" date="2020-03" db="EMBL/GenBank/DDBJ databases">
        <title>Two novel Motilibacter sp.</title>
        <authorList>
            <person name="Liu S."/>
        </authorList>
    </citation>
    <scope>NUCLEOTIDE SEQUENCE [LARGE SCALE GENOMIC DNA]</scope>
    <source>
        <strain evidence="3 4">E257</strain>
    </source>
</reference>
<dbReference type="Proteomes" id="UP000800981">
    <property type="component" value="Unassembled WGS sequence"/>
</dbReference>
<dbReference type="SMART" id="SM00267">
    <property type="entry name" value="GGDEF"/>
    <property type="match status" value="1"/>
</dbReference>
<feature type="transmembrane region" description="Helical" evidence="1">
    <location>
        <begin position="15"/>
        <end position="35"/>
    </location>
</feature>
<evidence type="ECO:0000259" key="2">
    <source>
        <dbReference type="PROSITE" id="PS50887"/>
    </source>
</evidence>
<dbReference type="PROSITE" id="PS50887">
    <property type="entry name" value="GGDEF"/>
    <property type="match status" value="1"/>
</dbReference>
<dbReference type="InterPro" id="IPR043128">
    <property type="entry name" value="Rev_trsase/Diguanyl_cyclase"/>
</dbReference>
<evidence type="ECO:0000313" key="3">
    <source>
        <dbReference type="EMBL" id="NHC16359.1"/>
    </source>
</evidence>
<dbReference type="PANTHER" id="PTHR45138">
    <property type="entry name" value="REGULATORY COMPONENTS OF SENSORY TRANSDUCTION SYSTEM"/>
    <property type="match status" value="1"/>
</dbReference>
<keyword evidence="1" id="KW-0812">Transmembrane</keyword>
<feature type="domain" description="GGDEF" evidence="2">
    <location>
        <begin position="198"/>
        <end position="313"/>
    </location>
</feature>
<gene>
    <name evidence="3" type="ORF">G9H71_21470</name>
</gene>
<evidence type="ECO:0000256" key="1">
    <source>
        <dbReference type="SAM" id="Phobius"/>
    </source>
</evidence>
<dbReference type="CDD" id="cd01949">
    <property type="entry name" value="GGDEF"/>
    <property type="match status" value="1"/>
</dbReference>
<dbReference type="InterPro" id="IPR050469">
    <property type="entry name" value="Diguanylate_Cyclase"/>
</dbReference>
<dbReference type="InterPro" id="IPR029787">
    <property type="entry name" value="Nucleotide_cyclase"/>
</dbReference>
<sequence length="313" mass="32712">MKQSPAGAAPSETRVLARGCAFAGALGLLTAAVPFSPTAPRGLAFGLGVTAFVLAALLWRARTSSSAVPHAVIALATVVLSGGIAACTTAAGAAVTSYSFLWPAMYVAWFFGRRAATAHLLLMCAGFAVGLAQAGLPSALQTWVFASASIGVVATAVNTLAGRLRSLADRDPLTGLLTRNAFALAADRALRLAERTGRPVSLALLDLDAFKAVNDRDGHLAGDRLLQTLTSAWQGALRRSDVLGRYGGDEFVLLMPDTDRPAALGVLDRLREATSDGSWTCGTAQWKAGESVEAWLERADADLYRRKRARSSA</sequence>
<dbReference type="Gene3D" id="3.30.70.270">
    <property type="match status" value="1"/>
</dbReference>
<organism evidence="3 4">
    <name type="scientific">Motilibacter deserti</name>
    <dbReference type="NCBI Taxonomy" id="2714956"/>
    <lineage>
        <taxon>Bacteria</taxon>
        <taxon>Bacillati</taxon>
        <taxon>Actinomycetota</taxon>
        <taxon>Actinomycetes</taxon>
        <taxon>Motilibacterales</taxon>
        <taxon>Motilibacteraceae</taxon>
        <taxon>Motilibacter</taxon>
    </lineage>
</organism>
<dbReference type="PANTHER" id="PTHR45138:SF24">
    <property type="entry name" value="DIGUANYLATE CYCLASE DGCC-RELATED"/>
    <property type="match status" value="1"/>
</dbReference>
<keyword evidence="1" id="KW-1133">Transmembrane helix</keyword>
<comment type="caution">
    <text evidence="3">The sequence shown here is derived from an EMBL/GenBank/DDBJ whole genome shotgun (WGS) entry which is preliminary data.</text>
</comment>
<feature type="transmembrane region" description="Helical" evidence="1">
    <location>
        <begin position="116"/>
        <end position="136"/>
    </location>
</feature>
<dbReference type="EMBL" id="JAANNP010000142">
    <property type="protein sequence ID" value="NHC16359.1"/>
    <property type="molecule type" value="Genomic_DNA"/>
</dbReference>
<name>A0ABX0H2T8_9ACTN</name>
<dbReference type="Pfam" id="PF00990">
    <property type="entry name" value="GGDEF"/>
    <property type="match status" value="1"/>
</dbReference>
<dbReference type="RefSeq" id="WP_166284807.1">
    <property type="nucleotide sequence ID" value="NZ_JAANNP010000142.1"/>
</dbReference>
<keyword evidence="1" id="KW-0472">Membrane</keyword>
<keyword evidence="4" id="KW-1185">Reference proteome</keyword>
<dbReference type="NCBIfam" id="TIGR00254">
    <property type="entry name" value="GGDEF"/>
    <property type="match status" value="1"/>
</dbReference>
<feature type="transmembrane region" description="Helical" evidence="1">
    <location>
        <begin position="42"/>
        <end position="59"/>
    </location>
</feature>
<dbReference type="InterPro" id="IPR000160">
    <property type="entry name" value="GGDEF_dom"/>
</dbReference>
<feature type="transmembrane region" description="Helical" evidence="1">
    <location>
        <begin position="71"/>
        <end position="95"/>
    </location>
</feature>
<accession>A0ABX0H2T8</accession>
<dbReference type="SUPFAM" id="SSF55073">
    <property type="entry name" value="Nucleotide cyclase"/>
    <property type="match status" value="1"/>
</dbReference>
<feature type="transmembrane region" description="Helical" evidence="1">
    <location>
        <begin position="142"/>
        <end position="161"/>
    </location>
</feature>
<protein>
    <submittedName>
        <fullName evidence="3">GGDEF domain-containing protein</fullName>
    </submittedName>
</protein>